<evidence type="ECO:0000313" key="3">
    <source>
        <dbReference type="Proteomes" id="UP000262142"/>
    </source>
</evidence>
<protein>
    <recommendedName>
        <fullName evidence="4">Methionyl-tRNA formyltransferase</fullName>
    </recommendedName>
</protein>
<dbReference type="AlphaFoldDB" id="A0A383U0C5"/>
<organism evidence="2 3">
    <name type="scientific">Candidatus Ornithobacterium hominis</name>
    <dbReference type="NCBI Taxonomy" id="2497989"/>
    <lineage>
        <taxon>Bacteria</taxon>
        <taxon>Pseudomonadati</taxon>
        <taxon>Bacteroidota</taxon>
        <taxon>Flavobacteriia</taxon>
        <taxon>Flavobacteriales</taxon>
        <taxon>Weeksellaceae</taxon>
        <taxon>Ornithobacterium</taxon>
    </lineage>
</organism>
<accession>A0A383U0C5</accession>
<dbReference type="RefSeq" id="WP_119059382.1">
    <property type="nucleotide sequence ID" value="NZ_UNSC01000004.1"/>
</dbReference>
<reference evidence="2 3" key="1">
    <citation type="submission" date="2018-09" db="EMBL/GenBank/DDBJ databases">
        <authorList>
            <consortium name="Pathogen Informatics"/>
        </authorList>
    </citation>
    <scope>NUCLEOTIDE SEQUENCE [LARGE SCALE GENOMIC DNA]</scope>
    <source>
        <strain evidence="2 3">OH-22767</strain>
    </source>
</reference>
<gene>
    <name evidence="2" type="ORF">SAMEA104719789_01065</name>
</gene>
<dbReference type="Pfam" id="PF14123">
    <property type="entry name" value="DUF4290"/>
    <property type="match status" value="1"/>
</dbReference>
<dbReference type="Proteomes" id="UP000262142">
    <property type="component" value="Unassembled WGS sequence"/>
</dbReference>
<sequence>MQYNTLKKDLIIPEYGRHIHRMVSYCKTIEDREERNLFAEAIIEVMGNLNTYLRDVSDFQHKLWDQLFIMAEFDLDVDSPFPIPDKETFQSPPQPLKYPKYSNKYRYYGKNVKKMIDVAIEWEEGDKKLGLVKNIANQMKKSYLLWNKDQVDDQVIYNQLKDLSNGKLDLEKMEKASDYDVNLSSKNDLTNGRSKKNYSTFRRPKRGKRRN</sequence>
<dbReference type="EMBL" id="UNSC01000004">
    <property type="protein sequence ID" value="SZD72950.1"/>
    <property type="molecule type" value="Genomic_DNA"/>
</dbReference>
<proteinExistence type="predicted"/>
<name>A0A383U0C5_9FLAO</name>
<dbReference type="OrthoDB" id="1466969at2"/>
<keyword evidence="3" id="KW-1185">Reference proteome</keyword>
<evidence type="ECO:0008006" key="4">
    <source>
        <dbReference type="Google" id="ProtNLM"/>
    </source>
</evidence>
<feature type="region of interest" description="Disordered" evidence="1">
    <location>
        <begin position="184"/>
        <end position="211"/>
    </location>
</feature>
<evidence type="ECO:0000256" key="1">
    <source>
        <dbReference type="SAM" id="MobiDB-lite"/>
    </source>
</evidence>
<dbReference type="InterPro" id="IPR025632">
    <property type="entry name" value="DUF4290"/>
</dbReference>
<feature type="compositionally biased region" description="Basic residues" evidence="1">
    <location>
        <begin position="202"/>
        <end position="211"/>
    </location>
</feature>
<evidence type="ECO:0000313" key="2">
    <source>
        <dbReference type="EMBL" id="SZD72950.1"/>
    </source>
</evidence>
<feature type="compositionally biased region" description="Polar residues" evidence="1">
    <location>
        <begin position="184"/>
        <end position="200"/>
    </location>
</feature>